<dbReference type="Gene3D" id="3.30.559.10">
    <property type="entry name" value="Chloramphenicol acetyltransferase-like domain"/>
    <property type="match status" value="1"/>
</dbReference>
<dbReference type="CDD" id="cd19545">
    <property type="entry name" value="FUM14_C_NRPS-like"/>
    <property type="match status" value="1"/>
</dbReference>
<evidence type="ECO:0000259" key="4">
    <source>
        <dbReference type="Pfam" id="PF00668"/>
    </source>
</evidence>
<keyword evidence="2" id="KW-0597">Phosphoprotein</keyword>
<evidence type="ECO:0000256" key="1">
    <source>
        <dbReference type="ARBA" id="ARBA00022450"/>
    </source>
</evidence>
<evidence type="ECO:0000256" key="2">
    <source>
        <dbReference type="ARBA" id="ARBA00022553"/>
    </source>
</evidence>
<organism evidence="5 6">
    <name type="scientific">Fusarium heterosporum</name>
    <dbReference type="NCBI Taxonomy" id="42747"/>
    <lineage>
        <taxon>Eukaryota</taxon>
        <taxon>Fungi</taxon>
        <taxon>Dikarya</taxon>
        <taxon>Ascomycota</taxon>
        <taxon>Pezizomycotina</taxon>
        <taxon>Sordariomycetes</taxon>
        <taxon>Hypocreomycetidae</taxon>
        <taxon>Hypocreales</taxon>
        <taxon>Nectriaceae</taxon>
        <taxon>Fusarium</taxon>
        <taxon>Fusarium heterosporum species complex</taxon>
    </lineage>
</organism>
<dbReference type="Pfam" id="PF00501">
    <property type="entry name" value="AMP-binding"/>
    <property type="match status" value="1"/>
</dbReference>
<dbReference type="Gene3D" id="3.30.559.30">
    <property type="entry name" value="Nonribosomal peptide synthetase, condensation domain"/>
    <property type="match status" value="1"/>
</dbReference>
<accession>A0A8H5WGG6</accession>
<dbReference type="GO" id="GO:0043041">
    <property type="term" value="P:amino acid activation for nonribosomal peptide biosynthetic process"/>
    <property type="evidence" value="ECO:0007669"/>
    <property type="project" value="TreeGrafter"/>
</dbReference>
<dbReference type="InterPro" id="IPR042099">
    <property type="entry name" value="ANL_N_sf"/>
</dbReference>
<dbReference type="OrthoDB" id="5106613at2759"/>
<dbReference type="AlphaFoldDB" id="A0A8H5WGG6"/>
<feature type="domain" description="Condensation" evidence="4">
    <location>
        <begin position="34"/>
        <end position="466"/>
    </location>
</feature>
<dbReference type="PANTHER" id="PTHR45527">
    <property type="entry name" value="NONRIBOSOMAL PEPTIDE SYNTHETASE"/>
    <property type="match status" value="1"/>
</dbReference>
<gene>
    <name evidence="5" type="ORF">FHETE_9560</name>
</gene>
<dbReference type="SUPFAM" id="SSF52777">
    <property type="entry name" value="CoA-dependent acyltransferases"/>
    <property type="match status" value="2"/>
</dbReference>
<dbReference type="Proteomes" id="UP000567885">
    <property type="component" value="Unassembled WGS sequence"/>
</dbReference>
<protein>
    <submittedName>
        <fullName evidence="5">HC-toxin synthetase</fullName>
    </submittedName>
</protein>
<evidence type="ECO:0000259" key="3">
    <source>
        <dbReference type="Pfam" id="PF00501"/>
    </source>
</evidence>
<sequence length="662" mass="74013">MDEVPPFSLIPLPADEVIREACRQCGVTEDDIVDMYPSTHLQDGIIVLSIKQSGTYIANFAFKLPDSLHIVRYRASWAQVVAHLPILRTRIIYTADGGFRQVVLKSGMEWSELDTNSLESAFTSERKLMETVVGQPLSKYAVAHTKDQGCVFIWTAHHCNYDGWTVSKVFSLVEKVYSNMVNEAEVNGLLDIGTTVMPFNGFIRYLSDRDSEQTASYWSKYLNGAPSPSFPTMRTGGYQAVANVVLHHEVLLGNPQETPSGSITLATKLRATWGLLLGLYENSQDVIFGTTLSGRNSGANRIHSVMGPTITTVPIRIQIPDAASPIGPWLETIQRQAVRMIPFEQVSLQTISKLHGHAQTAAGFRTLFLVQNMRFGNDSEQSHLGLKEPGGQLASFYTYPLVISCTIRDNSNVMLTAVYDDSILDERAVGRLLDQFANLFRQLHEAPARLSFSQLEMLPDSDTHQIRQWNSSLIPIEECLVHSEIHKMVKQQPDRLAIVAWDGSLSYNEMHSNARHLAQYLRQEHCILPEDRVPFCLDKSRWVVVVMLGILQAGGVVVGLNPAHPPKHRSQILHQIQPKVIITTPNYAHLFPDQPIIVISSSSDKLHIITPDTVTISEDESRHVLDDTHRQVDGYLNGQWGMIIVCYINASVNVESQRQDSS</sequence>
<dbReference type="InterPro" id="IPR023213">
    <property type="entry name" value="CAT-like_dom_sf"/>
</dbReference>
<dbReference type="EMBL" id="JAAGWQ010000223">
    <property type="protein sequence ID" value="KAF5659131.1"/>
    <property type="molecule type" value="Genomic_DNA"/>
</dbReference>
<dbReference type="InterPro" id="IPR001242">
    <property type="entry name" value="Condensation_dom"/>
</dbReference>
<dbReference type="GO" id="GO:0044550">
    <property type="term" value="P:secondary metabolite biosynthetic process"/>
    <property type="evidence" value="ECO:0007669"/>
    <property type="project" value="TreeGrafter"/>
</dbReference>
<dbReference type="Gene3D" id="3.40.50.12780">
    <property type="entry name" value="N-terminal domain of ligase-like"/>
    <property type="match status" value="1"/>
</dbReference>
<dbReference type="GO" id="GO:0003824">
    <property type="term" value="F:catalytic activity"/>
    <property type="evidence" value="ECO:0007669"/>
    <property type="project" value="InterPro"/>
</dbReference>
<feature type="domain" description="AMP-dependent synthetase/ligase" evidence="3">
    <location>
        <begin position="488"/>
        <end position="592"/>
    </location>
</feature>
<keyword evidence="1" id="KW-0596">Phosphopantetheine</keyword>
<name>A0A8H5WGG6_FUSHE</name>
<keyword evidence="6" id="KW-1185">Reference proteome</keyword>
<evidence type="ECO:0000313" key="5">
    <source>
        <dbReference type="EMBL" id="KAF5659131.1"/>
    </source>
</evidence>
<comment type="caution">
    <text evidence="5">The sequence shown here is derived from an EMBL/GenBank/DDBJ whole genome shotgun (WGS) entry which is preliminary data.</text>
</comment>
<dbReference type="PANTHER" id="PTHR45527:SF1">
    <property type="entry name" value="FATTY ACID SYNTHASE"/>
    <property type="match status" value="1"/>
</dbReference>
<reference evidence="5 6" key="1">
    <citation type="submission" date="2020-05" db="EMBL/GenBank/DDBJ databases">
        <title>Identification and distribution of gene clusters putatively required for synthesis of sphingolipid metabolism inhibitors in phylogenetically diverse species of the filamentous fungus Fusarium.</title>
        <authorList>
            <person name="Kim H.-S."/>
            <person name="Busman M."/>
            <person name="Brown D.W."/>
            <person name="Divon H."/>
            <person name="Uhlig S."/>
            <person name="Proctor R.H."/>
        </authorList>
    </citation>
    <scope>NUCLEOTIDE SEQUENCE [LARGE SCALE GENOMIC DNA]</scope>
    <source>
        <strain evidence="5 6">NRRL 20693</strain>
    </source>
</reference>
<dbReference type="GO" id="GO:0031177">
    <property type="term" value="F:phosphopantetheine binding"/>
    <property type="evidence" value="ECO:0007669"/>
    <property type="project" value="TreeGrafter"/>
</dbReference>
<proteinExistence type="predicted"/>
<dbReference type="Pfam" id="PF00668">
    <property type="entry name" value="Condensation"/>
    <property type="match status" value="1"/>
</dbReference>
<evidence type="ECO:0000313" key="6">
    <source>
        <dbReference type="Proteomes" id="UP000567885"/>
    </source>
</evidence>
<dbReference type="SUPFAM" id="SSF56801">
    <property type="entry name" value="Acetyl-CoA synthetase-like"/>
    <property type="match status" value="1"/>
</dbReference>
<dbReference type="InterPro" id="IPR000873">
    <property type="entry name" value="AMP-dep_synth/lig_dom"/>
</dbReference>
<dbReference type="GO" id="GO:0005737">
    <property type="term" value="C:cytoplasm"/>
    <property type="evidence" value="ECO:0007669"/>
    <property type="project" value="TreeGrafter"/>
</dbReference>